<protein>
    <submittedName>
        <fullName evidence="1">Coiled-coil domain-containing protein</fullName>
    </submittedName>
</protein>
<name>A0A8S5PJS4_9CAUD</name>
<reference evidence="1" key="1">
    <citation type="journal article" date="2021" name="Proc. Natl. Acad. Sci. U.S.A.">
        <title>A Catalog of Tens of Thousands of Viruses from Human Metagenomes Reveals Hidden Associations with Chronic Diseases.</title>
        <authorList>
            <person name="Tisza M.J."/>
            <person name="Buck C.B."/>
        </authorList>
    </citation>
    <scope>NUCLEOTIDE SEQUENCE</scope>
    <source>
        <strain evidence="1">CtsK93</strain>
    </source>
</reference>
<organism evidence="1">
    <name type="scientific">Myoviridae sp. ctsK93</name>
    <dbReference type="NCBI Taxonomy" id="2825190"/>
    <lineage>
        <taxon>Viruses</taxon>
        <taxon>Duplodnaviria</taxon>
        <taxon>Heunggongvirae</taxon>
        <taxon>Uroviricota</taxon>
        <taxon>Caudoviricetes</taxon>
    </lineage>
</organism>
<sequence length="30" mass="3578">MKVDNSIRVPFNVDVLKKIRQSQQKKMAYL</sequence>
<evidence type="ECO:0000313" key="1">
    <source>
        <dbReference type="EMBL" id="DAE07154.1"/>
    </source>
</evidence>
<dbReference type="EMBL" id="BK015446">
    <property type="protein sequence ID" value="DAE07154.1"/>
    <property type="molecule type" value="Genomic_DNA"/>
</dbReference>
<accession>A0A8S5PJS4</accession>
<proteinExistence type="predicted"/>